<protein>
    <submittedName>
        <fullName evidence="4">Papain fold toxin 1 (Glutamine deamidase) of polymorphic toxin system</fullName>
    </submittedName>
</protein>
<feature type="compositionally biased region" description="Basic and acidic residues" evidence="1">
    <location>
        <begin position="1022"/>
        <end position="1031"/>
    </location>
</feature>
<dbReference type="InterPro" id="IPR028908">
    <property type="entry name" value="Tox-PL_dom"/>
</dbReference>
<reference evidence="4 5" key="1">
    <citation type="submission" date="2018-11" db="EMBL/GenBank/DDBJ databases">
        <title>Sequencing the genomes of 1000 actinobacteria strains.</title>
        <authorList>
            <person name="Klenk H.-P."/>
        </authorList>
    </citation>
    <scope>NUCLEOTIDE SEQUENCE [LARGE SCALE GENOMIC DNA]</scope>
    <source>
        <strain evidence="4 5">DSM 44780</strain>
    </source>
</reference>
<feature type="compositionally biased region" description="Basic and acidic residues" evidence="1">
    <location>
        <begin position="824"/>
        <end position="861"/>
    </location>
</feature>
<accession>A0A8G1UEF0</accession>
<feature type="compositionally biased region" description="Low complexity" evidence="1">
    <location>
        <begin position="690"/>
        <end position="702"/>
    </location>
</feature>
<organism evidence="4 5">
    <name type="scientific">Kitasatospora cineracea</name>
    <dbReference type="NCBI Taxonomy" id="88074"/>
    <lineage>
        <taxon>Bacteria</taxon>
        <taxon>Bacillati</taxon>
        <taxon>Actinomycetota</taxon>
        <taxon>Actinomycetes</taxon>
        <taxon>Kitasatosporales</taxon>
        <taxon>Streptomycetaceae</taxon>
        <taxon>Kitasatospora</taxon>
    </lineage>
</organism>
<dbReference type="OrthoDB" id="9111418at2"/>
<feature type="compositionally biased region" description="Basic and acidic residues" evidence="1">
    <location>
        <begin position="1231"/>
        <end position="1247"/>
    </location>
</feature>
<feature type="compositionally biased region" description="Gly residues" evidence="1">
    <location>
        <begin position="292"/>
        <end position="313"/>
    </location>
</feature>
<feature type="compositionally biased region" description="Polar residues" evidence="1">
    <location>
        <begin position="442"/>
        <end position="455"/>
    </location>
</feature>
<dbReference type="Pfam" id="PF25547">
    <property type="entry name" value="WXG100_2"/>
    <property type="match status" value="1"/>
</dbReference>
<dbReference type="InterPro" id="IPR057746">
    <property type="entry name" value="CpnT-like_N"/>
</dbReference>
<name>A0A8G1UEF0_9ACTN</name>
<feature type="compositionally biased region" description="Low complexity" evidence="1">
    <location>
        <begin position="723"/>
        <end position="755"/>
    </location>
</feature>
<feature type="compositionally biased region" description="Polar residues" evidence="1">
    <location>
        <begin position="712"/>
        <end position="721"/>
    </location>
</feature>
<dbReference type="Proteomes" id="UP000267408">
    <property type="component" value="Unassembled WGS sequence"/>
</dbReference>
<feature type="compositionally biased region" description="Basic and acidic residues" evidence="1">
    <location>
        <begin position="1266"/>
        <end position="1281"/>
    </location>
</feature>
<feature type="compositionally biased region" description="Low complexity" evidence="1">
    <location>
        <begin position="769"/>
        <end position="782"/>
    </location>
</feature>
<feature type="compositionally biased region" description="Basic and acidic residues" evidence="1">
    <location>
        <begin position="869"/>
        <end position="897"/>
    </location>
</feature>
<evidence type="ECO:0000313" key="5">
    <source>
        <dbReference type="Proteomes" id="UP000267408"/>
    </source>
</evidence>
<feature type="compositionally biased region" description="Basic and acidic residues" evidence="1">
    <location>
        <begin position="511"/>
        <end position="525"/>
    </location>
</feature>
<feature type="domain" description="Tox-PL" evidence="2">
    <location>
        <begin position="917"/>
        <end position="1020"/>
    </location>
</feature>
<feature type="compositionally biased region" description="Low complexity" evidence="1">
    <location>
        <begin position="669"/>
        <end position="683"/>
    </location>
</feature>
<feature type="region of interest" description="Disordered" evidence="1">
    <location>
        <begin position="1231"/>
        <end position="1286"/>
    </location>
</feature>
<dbReference type="RefSeq" id="WP_148089585.1">
    <property type="nucleotide sequence ID" value="NZ_RJVJ01000003.1"/>
</dbReference>
<evidence type="ECO:0000259" key="3">
    <source>
        <dbReference type="Pfam" id="PF25547"/>
    </source>
</evidence>
<feature type="compositionally biased region" description="Basic and acidic residues" evidence="1">
    <location>
        <begin position="1097"/>
        <end position="1143"/>
    </location>
</feature>
<feature type="compositionally biased region" description="Low complexity" evidence="1">
    <location>
        <begin position="314"/>
        <end position="327"/>
    </location>
</feature>
<evidence type="ECO:0000259" key="2">
    <source>
        <dbReference type="Pfam" id="PF15644"/>
    </source>
</evidence>
<feature type="compositionally biased region" description="Basic and acidic residues" evidence="1">
    <location>
        <begin position="564"/>
        <end position="574"/>
    </location>
</feature>
<feature type="domain" description="Outer membrane channel protein CpnT-like N-terminal" evidence="3">
    <location>
        <begin position="7"/>
        <end position="145"/>
    </location>
</feature>
<feature type="compositionally biased region" description="Low complexity" evidence="1">
    <location>
        <begin position="229"/>
        <end position="238"/>
    </location>
</feature>
<feature type="compositionally biased region" description="Polar residues" evidence="1">
    <location>
        <begin position="526"/>
        <end position="541"/>
    </location>
</feature>
<feature type="region of interest" description="Disordered" evidence="1">
    <location>
        <begin position="1421"/>
        <end position="1460"/>
    </location>
</feature>
<proteinExistence type="predicted"/>
<dbReference type="EMBL" id="RJVJ01000003">
    <property type="protein sequence ID" value="ROR35343.1"/>
    <property type="molecule type" value="Genomic_DNA"/>
</dbReference>
<evidence type="ECO:0000256" key="1">
    <source>
        <dbReference type="SAM" id="MobiDB-lite"/>
    </source>
</evidence>
<feature type="compositionally biased region" description="Basic and acidic residues" evidence="1">
    <location>
        <begin position="1062"/>
        <end position="1087"/>
    </location>
</feature>
<dbReference type="Pfam" id="PF15644">
    <property type="entry name" value="Gln_amidase"/>
    <property type="match status" value="1"/>
</dbReference>
<feature type="compositionally biased region" description="Low complexity" evidence="1">
    <location>
        <begin position="272"/>
        <end position="291"/>
    </location>
</feature>
<gene>
    <name evidence="4" type="ORF">EDD39_7001</name>
</gene>
<feature type="compositionally biased region" description="Gly residues" evidence="1">
    <location>
        <begin position="253"/>
        <end position="271"/>
    </location>
</feature>
<feature type="compositionally biased region" description="Basic and acidic residues" evidence="1">
    <location>
        <begin position="600"/>
        <end position="616"/>
    </location>
</feature>
<feature type="region of interest" description="Disordered" evidence="1">
    <location>
        <begin position="1014"/>
        <end position="1143"/>
    </location>
</feature>
<feature type="compositionally biased region" description="Low complexity" evidence="1">
    <location>
        <begin position="379"/>
        <end position="410"/>
    </location>
</feature>
<feature type="region of interest" description="Disordered" evidence="1">
    <location>
        <begin position="229"/>
        <end position="969"/>
    </location>
</feature>
<sequence length="1480" mass="150721">MLPDSVEWVLEMLGFDWPTADEDKLMESAQVWRDFADQVEELHYRAAGAANNVLASNAGDSIDAFGKTWEKFSGGGSGYLADAAMAARLIAAAFDAAAVIVITCKVAVIAQLVALAVELIAAQAAAPFTLGLSELGAAGATLATKAIVRRLLKELRQALVEAIMETLKEPVVSAVQAMISDLIAQTVNQGFGAQSGYDLGRTGKAGAEEFKDAVKNSGQTFTEALRDGAGARAGGHARSGLDHAAGRGSDSGSSGGSDGSGGSSDGSGSGTGTSTSASGGTGSTSGNAGSASGSGGTASGSGGMASGSGGTASGDGSPSSGSSASGAPSGGAPTGSSPASGTSTGGGPATSTPAGSTPAGSGPSGTAASSSGPSGDGPSGQSTSGPDGESPRSQQPTATTPAAEPRTNTPLDPFGTRLTPDADSTPAADGPTPRSAPVDADSASTDGRSAPESSQPSPTPNSDTGTGTSTSTSTSPDADTTRPASTPAGGGVPSRTPDHDPGTHPAASDNARNHTPDGDPTRPDSTDSASSRTPDSGTTRPDSAPAHAPDGDSGRPGPAPTDSTPDRTPDHDPGARPTPGEGNPPPRTSEAAPAAGPAHASERPHSGDVPTPRDESAPAGTRPDAATPDPRTAEHAAAPAPAHASSEAGPARVDPRAAFAGTADHTGSADHAGTASGDGTAGTRPVSLNTAGLGATATAPPAHSGGPDPRLGQTQAPTPEQSVPAGTPTGAPVVPGAVPTGATPGGSAPAATPTGNRPAATPAPSVPHQNTPAQNTAAQNAPAPRPEQPSRNSSLGPRPAADRGPGTSRPDAPSHQEPAASHTPRPERDSPERDSSERDGSERDGSDSRPADERPLSDSRPYDAPGGLDRVDPQHQQDLESRIPRNSDGTPQRHPDPNGDWPGAVNGDGHRAPGRDNNCLDVALSTADTYSGNPTAAAPRNDSSPDGEQGGRDRAERQLGAPFRDLGNGEQAFRRIEDQLRAAGHGSQAVIVTQDANGRAHAWNAVNHGGRITYLDNQTGQRGDKPLHDGGHGVFAVPLDPDRRPLPADRSAGNDRPAGNDGPDRGDGGTDRRPADPAGKGKDKTAPDPDPDPSESGDGKQKTDDGKPHQSLAEKHKDDPDHPAHESARTEHERLAPREKSGDHVYGILGDQVQQTLRVANEVRRVEMEYVYDQLYAWADSGHLGAALDRATGDNPMTLRRSDLEQALPGFGDMHPGEQGAVVASMGRMSDSFHEQHGRGKSPEEKPYPYSADPDQPGSGPGQAETESRGAVDHGKTKSDGGLKLAQDSEAIKKEIKKVFGVGKFEDSFDQAVHRPDFTGKNYAVLEVYDPTTKEVSYVLESSVPSGGDRAGITPLHSETHAGHWMENLNRGRDEKDRYEVLSLYTEREPCGRGAGHANCSGYLSESHKGVPVHYATGYRKGQKVESPEVGDAAPDTSQDEPKGKSKGKLTPRQHMNRDFGDHVGEVAGIWLVTEQQRLQ</sequence>
<feature type="compositionally biased region" description="Low complexity" evidence="1">
    <location>
        <begin position="349"/>
        <end position="373"/>
    </location>
</feature>
<feature type="compositionally biased region" description="Low complexity" evidence="1">
    <location>
        <begin position="635"/>
        <end position="648"/>
    </location>
</feature>
<feature type="compositionally biased region" description="Low complexity" evidence="1">
    <location>
        <begin position="460"/>
        <end position="478"/>
    </location>
</feature>
<comment type="caution">
    <text evidence="4">The sequence shown here is derived from an EMBL/GenBank/DDBJ whole genome shotgun (WGS) entry which is preliminary data.</text>
</comment>
<evidence type="ECO:0000313" key="4">
    <source>
        <dbReference type="EMBL" id="ROR35343.1"/>
    </source>
</evidence>